<comment type="subcellular location">
    <subcellularLocation>
        <location evidence="1">Periplasm</location>
    </subcellularLocation>
</comment>
<dbReference type="PANTHER" id="PTHR36507">
    <property type="entry name" value="BLL1555 PROTEIN"/>
    <property type="match status" value="1"/>
</dbReference>
<dbReference type="OrthoDB" id="9757546at2"/>
<evidence type="ECO:0000256" key="5">
    <source>
        <dbReference type="PIRSR" id="PIRSR602386-1"/>
    </source>
</evidence>
<dbReference type="GO" id="GO:0005507">
    <property type="term" value="F:copper ion binding"/>
    <property type="evidence" value="ECO:0007669"/>
    <property type="project" value="InterPro"/>
</dbReference>
<accession>A0A370XAW0</accession>
<dbReference type="PRINTS" id="PR00155">
    <property type="entry name" value="AMICYANIN"/>
</dbReference>
<evidence type="ECO:0000313" key="9">
    <source>
        <dbReference type="Proteomes" id="UP000255334"/>
    </source>
</evidence>
<dbReference type="Pfam" id="PF13473">
    <property type="entry name" value="Cupredoxin_1"/>
    <property type="match status" value="1"/>
</dbReference>
<sequence>MNAMMAFRILCALLVMTALSGIAGNASAADALPPKGAKVYQVAIHNFAFEPKTITVPTGAYVVWVNRDEEPHVVTSAGALFTPSKALDTGDTHVVTLSRPGTYTYYCSIHPMMVGTIIVK</sequence>
<keyword evidence="4" id="KW-0249">Electron transport</keyword>
<gene>
    <name evidence="8" type="ORF">DWU99_08525</name>
</gene>
<reference evidence="8 9" key="1">
    <citation type="submission" date="2018-07" db="EMBL/GenBank/DDBJ databases">
        <title>Dyella monticola sp. nov. and Dyella psychrodurans sp. nov. isolated from monsoon evergreen broad-leaved forest soil of Dinghu Mountain, China.</title>
        <authorList>
            <person name="Gao Z."/>
            <person name="Qiu L."/>
        </authorList>
    </citation>
    <scope>NUCLEOTIDE SEQUENCE [LARGE SCALE GENOMIC DNA]</scope>
    <source>
        <strain evidence="8 9">4MSK11</strain>
    </source>
</reference>
<dbReference type="AlphaFoldDB" id="A0A370XAW0"/>
<evidence type="ECO:0000313" key="8">
    <source>
        <dbReference type="EMBL" id="RDS85538.1"/>
    </source>
</evidence>
<feature type="binding site" evidence="5">
    <location>
        <position position="107"/>
    </location>
    <ligand>
        <name>Cu cation</name>
        <dbReference type="ChEBI" id="CHEBI:23378"/>
    </ligand>
</feature>
<protein>
    <recommendedName>
        <fullName evidence="7">EfeO-type cupredoxin-like domain-containing protein</fullName>
    </recommendedName>
</protein>
<proteinExistence type="predicted"/>
<keyword evidence="6" id="KW-0732">Signal</keyword>
<feature type="signal peptide" evidence="6">
    <location>
        <begin position="1"/>
        <end position="28"/>
    </location>
</feature>
<dbReference type="Proteomes" id="UP000255334">
    <property type="component" value="Unassembled WGS sequence"/>
</dbReference>
<evidence type="ECO:0000256" key="4">
    <source>
        <dbReference type="ARBA" id="ARBA00022982"/>
    </source>
</evidence>
<comment type="cofactor">
    <cofactor evidence="5">
        <name>Cu cation</name>
        <dbReference type="ChEBI" id="CHEBI:23378"/>
    </cofactor>
    <text evidence="5">Binds 1 copper ion per subunit.</text>
</comment>
<evidence type="ECO:0000259" key="7">
    <source>
        <dbReference type="Pfam" id="PF13473"/>
    </source>
</evidence>
<organism evidence="8 9">
    <name type="scientific">Dyella psychrodurans</name>
    <dbReference type="NCBI Taxonomy" id="1927960"/>
    <lineage>
        <taxon>Bacteria</taxon>
        <taxon>Pseudomonadati</taxon>
        <taxon>Pseudomonadota</taxon>
        <taxon>Gammaproteobacteria</taxon>
        <taxon>Lysobacterales</taxon>
        <taxon>Rhodanobacteraceae</taxon>
        <taxon>Dyella</taxon>
    </lineage>
</organism>
<feature type="domain" description="EfeO-type cupredoxin-like" evidence="7">
    <location>
        <begin position="25"/>
        <end position="119"/>
    </location>
</feature>
<dbReference type="InterPro" id="IPR002386">
    <property type="entry name" value="Amicyanin/Pseudoazurin"/>
</dbReference>
<keyword evidence="5" id="KW-0479">Metal-binding</keyword>
<evidence type="ECO:0000256" key="1">
    <source>
        <dbReference type="ARBA" id="ARBA00004418"/>
    </source>
</evidence>
<dbReference type="EMBL" id="QRBF01000002">
    <property type="protein sequence ID" value="RDS85538.1"/>
    <property type="molecule type" value="Genomic_DNA"/>
</dbReference>
<dbReference type="PANTHER" id="PTHR36507:SF1">
    <property type="entry name" value="BLL1555 PROTEIN"/>
    <property type="match status" value="1"/>
</dbReference>
<keyword evidence="5" id="KW-0186">Copper</keyword>
<dbReference type="SUPFAM" id="SSF49503">
    <property type="entry name" value="Cupredoxins"/>
    <property type="match status" value="1"/>
</dbReference>
<dbReference type="GO" id="GO:0009055">
    <property type="term" value="F:electron transfer activity"/>
    <property type="evidence" value="ECO:0007669"/>
    <property type="project" value="InterPro"/>
</dbReference>
<dbReference type="Gene3D" id="2.60.40.420">
    <property type="entry name" value="Cupredoxins - blue copper proteins"/>
    <property type="match status" value="1"/>
</dbReference>
<evidence type="ECO:0000256" key="3">
    <source>
        <dbReference type="ARBA" id="ARBA00022764"/>
    </source>
</evidence>
<keyword evidence="9" id="KW-1185">Reference proteome</keyword>
<feature type="chain" id="PRO_5017050791" description="EfeO-type cupredoxin-like domain-containing protein" evidence="6">
    <location>
        <begin position="29"/>
        <end position="120"/>
    </location>
</feature>
<dbReference type="RefSeq" id="WP_115477576.1">
    <property type="nucleotide sequence ID" value="NZ_QRBF01000002.1"/>
</dbReference>
<feature type="binding site" evidence="5">
    <location>
        <position position="72"/>
    </location>
    <ligand>
        <name>Cu cation</name>
        <dbReference type="ChEBI" id="CHEBI:23378"/>
    </ligand>
</feature>
<dbReference type="InterPro" id="IPR008972">
    <property type="entry name" value="Cupredoxin"/>
</dbReference>
<dbReference type="InterPro" id="IPR028096">
    <property type="entry name" value="EfeO_Cupredoxin"/>
</dbReference>
<evidence type="ECO:0000256" key="2">
    <source>
        <dbReference type="ARBA" id="ARBA00022448"/>
    </source>
</evidence>
<name>A0A370XAW0_9GAMM</name>
<dbReference type="GO" id="GO:0042597">
    <property type="term" value="C:periplasmic space"/>
    <property type="evidence" value="ECO:0007669"/>
    <property type="project" value="UniProtKB-SubCell"/>
</dbReference>
<evidence type="ECO:0000256" key="6">
    <source>
        <dbReference type="SAM" id="SignalP"/>
    </source>
</evidence>
<keyword evidence="3" id="KW-0574">Periplasm</keyword>
<comment type="caution">
    <text evidence="8">The sequence shown here is derived from an EMBL/GenBank/DDBJ whole genome shotgun (WGS) entry which is preliminary data.</text>
</comment>
<dbReference type="InterPro" id="IPR052721">
    <property type="entry name" value="ET_Amicyanin"/>
</dbReference>
<feature type="binding site" evidence="5">
    <location>
        <position position="110"/>
    </location>
    <ligand>
        <name>Cu cation</name>
        <dbReference type="ChEBI" id="CHEBI:23378"/>
    </ligand>
</feature>
<keyword evidence="2" id="KW-0813">Transport</keyword>